<protein>
    <submittedName>
        <fullName evidence="3">Uncharacterized protein</fullName>
    </submittedName>
</protein>
<proteinExistence type="predicted"/>
<dbReference type="Proteomes" id="UP001174136">
    <property type="component" value="Unassembled WGS sequence"/>
</dbReference>
<dbReference type="PANTHER" id="PTHR38706:SF2">
    <property type="match status" value="1"/>
</dbReference>
<keyword evidence="2" id="KW-0732">Signal</keyword>
<dbReference type="AlphaFoldDB" id="A0AA47N1S6"/>
<feature type="compositionally biased region" description="Polar residues" evidence="1">
    <location>
        <begin position="256"/>
        <end position="266"/>
    </location>
</feature>
<evidence type="ECO:0000256" key="1">
    <source>
        <dbReference type="SAM" id="MobiDB-lite"/>
    </source>
</evidence>
<feature type="chain" id="PRO_5041422282" evidence="2">
    <location>
        <begin position="22"/>
        <end position="516"/>
    </location>
</feature>
<evidence type="ECO:0000313" key="3">
    <source>
        <dbReference type="EMBL" id="KAK0150823.1"/>
    </source>
</evidence>
<feature type="signal peptide" evidence="2">
    <location>
        <begin position="1"/>
        <end position="21"/>
    </location>
</feature>
<accession>A0AA47N1S6</accession>
<reference evidence="3" key="1">
    <citation type="journal article" date="2023" name="Front. Mar. Sci.">
        <title>A new Merluccius polli reference genome to investigate the effects of global change in West African waters.</title>
        <authorList>
            <person name="Mateo J.L."/>
            <person name="Blanco-Fernandez C."/>
            <person name="Garcia-Vazquez E."/>
            <person name="Machado-Schiaffino G."/>
        </authorList>
    </citation>
    <scope>NUCLEOTIDE SEQUENCE</scope>
    <source>
        <strain evidence="3">C29</strain>
        <tissue evidence="3">Fin</tissue>
    </source>
</reference>
<feature type="region of interest" description="Disordered" evidence="1">
    <location>
        <begin position="243"/>
        <end position="270"/>
    </location>
</feature>
<keyword evidence="4" id="KW-1185">Reference proteome</keyword>
<gene>
    <name evidence="3" type="ORF">N1851_008057</name>
</gene>
<dbReference type="EMBL" id="JAOPHQ010001434">
    <property type="protein sequence ID" value="KAK0150823.1"/>
    <property type="molecule type" value="Genomic_DNA"/>
</dbReference>
<name>A0AA47N1S6_MERPO</name>
<organism evidence="3 4">
    <name type="scientific">Merluccius polli</name>
    <name type="common">Benguela hake</name>
    <name type="synonym">Merluccius cadenati</name>
    <dbReference type="NCBI Taxonomy" id="89951"/>
    <lineage>
        <taxon>Eukaryota</taxon>
        <taxon>Metazoa</taxon>
        <taxon>Chordata</taxon>
        <taxon>Craniata</taxon>
        <taxon>Vertebrata</taxon>
        <taxon>Euteleostomi</taxon>
        <taxon>Actinopterygii</taxon>
        <taxon>Neopterygii</taxon>
        <taxon>Teleostei</taxon>
        <taxon>Neoteleostei</taxon>
        <taxon>Acanthomorphata</taxon>
        <taxon>Zeiogadaria</taxon>
        <taxon>Gadariae</taxon>
        <taxon>Gadiformes</taxon>
        <taxon>Gadoidei</taxon>
        <taxon>Merlucciidae</taxon>
        <taxon>Merluccius</taxon>
    </lineage>
</organism>
<comment type="caution">
    <text evidence="3">The sequence shown here is derived from an EMBL/GenBank/DDBJ whole genome shotgun (WGS) entry which is preliminary data.</text>
</comment>
<evidence type="ECO:0000313" key="4">
    <source>
        <dbReference type="Proteomes" id="UP001174136"/>
    </source>
</evidence>
<dbReference type="PANTHER" id="PTHR38706">
    <property type="entry name" value="SI:CH211-198C19.1-RELATED"/>
    <property type="match status" value="1"/>
</dbReference>
<sequence>MSGIHPIGFLVLLLTLPPSESTIQKLNSIKDLKTIPFGESVPMHSLVLLHWFANNIELNNNDVIELTFDPADGDYGTHHYGNYERVLDPLPRGQGTYRYYTLGNLYQTNNNQIDLLSLPLYVTDHLDQIAYEELNRDRIIFRLHNRNGVDTIDRVYITQHYESNQQRGTMYDPEHTYQITTNLLRELRVFTLERSGRSVLLEIRNHFRSSIDNNEIRSLRNTWGELACLGLLLFIVINEKNVPRRPDRPPASRPPQNHQPKQNRPSRATHHTVVNIPEYNPSHNRYTSPYVVNNTLRSSASNSHAQNENCLQVRAGKKGKAKVYWTGIPQHILQEGVMVVLFKNDEDTTSILHKYTKEPWGDFETSVALNKGLQVRLHKAIRFCLFFTRMGEEIMRGFEYHNVDAEMPVSIAGSDAMLNVFVKDGTACARLYIPVMFTDWKNDFRKSWVGFYTSEMKQTNQYETWQWQWATKFVEEGPSNSYNVYEYHSSVAVAPGVHARFIDRHGNETARTPAWS</sequence>
<evidence type="ECO:0000256" key="2">
    <source>
        <dbReference type="SAM" id="SignalP"/>
    </source>
</evidence>